<protein>
    <submittedName>
        <fullName evidence="1">Uncharacterized protein</fullName>
    </submittedName>
</protein>
<dbReference type="Proteomes" id="UP000308600">
    <property type="component" value="Unassembled WGS sequence"/>
</dbReference>
<organism evidence="1 2">
    <name type="scientific">Pluteus cervinus</name>
    <dbReference type="NCBI Taxonomy" id="181527"/>
    <lineage>
        <taxon>Eukaryota</taxon>
        <taxon>Fungi</taxon>
        <taxon>Dikarya</taxon>
        <taxon>Basidiomycota</taxon>
        <taxon>Agaricomycotina</taxon>
        <taxon>Agaricomycetes</taxon>
        <taxon>Agaricomycetidae</taxon>
        <taxon>Agaricales</taxon>
        <taxon>Pluteineae</taxon>
        <taxon>Pluteaceae</taxon>
        <taxon>Pluteus</taxon>
    </lineage>
</organism>
<accession>A0ACD3AS85</accession>
<reference evidence="1 2" key="1">
    <citation type="journal article" date="2019" name="Nat. Ecol. Evol.">
        <title>Megaphylogeny resolves global patterns of mushroom evolution.</title>
        <authorList>
            <person name="Varga T."/>
            <person name="Krizsan K."/>
            <person name="Foldi C."/>
            <person name="Dima B."/>
            <person name="Sanchez-Garcia M."/>
            <person name="Sanchez-Ramirez S."/>
            <person name="Szollosi G.J."/>
            <person name="Szarkandi J.G."/>
            <person name="Papp V."/>
            <person name="Albert L."/>
            <person name="Andreopoulos W."/>
            <person name="Angelini C."/>
            <person name="Antonin V."/>
            <person name="Barry K.W."/>
            <person name="Bougher N.L."/>
            <person name="Buchanan P."/>
            <person name="Buyck B."/>
            <person name="Bense V."/>
            <person name="Catcheside P."/>
            <person name="Chovatia M."/>
            <person name="Cooper J."/>
            <person name="Damon W."/>
            <person name="Desjardin D."/>
            <person name="Finy P."/>
            <person name="Geml J."/>
            <person name="Haridas S."/>
            <person name="Hughes K."/>
            <person name="Justo A."/>
            <person name="Karasinski D."/>
            <person name="Kautmanova I."/>
            <person name="Kiss B."/>
            <person name="Kocsube S."/>
            <person name="Kotiranta H."/>
            <person name="LaButti K.M."/>
            <person name="Lechner B.E."/>
            <person name="Liimatainen K."/>
            <person name="Lipzen A."/>
            <person name="Lukacs Z."/>
            <person name="Mihaltcheva S."/>
            <person name="Morgado L.N."/>
            <person name="Niskanen T."/>
            <person name="Noordeloos M.E."/>
            <person name="Ohm R.A."/>
            <person name="Ortiz-Santana B."/>
            <person name="Ovrebo C."/>
            <person name="Racz N."/>
            <person name="Riley R."/>
            <person name="Savchenko A."/>
            <person name="Shiryaev A."/>
            <person name="Soop K."/>
            <person name="Spirin V."/>
            <person name="Szebenyi C."/>
            <person name="Tomsovsky M."/>
            <person name="Tulloss R.E."/>
            <person name="Uehling J."/>
            <person name="Grigoriev I.V."/>
            <person name="Vagvolgyi C."/>
            <person name="Papp T."/>
            <person name="Martin F.M."/>
            <person name="Miettinen O."/>
            <person name="Hibbett D.S."/>
            <person name="Nagy L.G."/>
        </authorList>
    </citation>
    <scope>NUCLEOTIDE SEQUENCE [LARGE SCALE GENOMIC DNA]</scope>
    <source>
        <strain evidence="1 2">NL-1719</strain>
    </source>
</reference>
<evidence type="ECO:0000313" key="1">
    <source>
        <dbReference type="EMBL" id="TFK68813.1"/>
    </source>
</evidence>
<evidence type="ECO:0000313" key="2">
    <source>
        <dbReference type="Proteomes" id="UP000308600"/>
    </source>
</evidence>
<proteinExistence type="predicted"/>
<gene>
    <name evidence="1" type="ORF">BDN72DRAFT_841287</name>
</gene>
<keyword evidence="2" id="KW-1185">Reference proteome</keyword>
<sequence>MKQVKAKSSESEPWSKHKRYYQKNKAVLREKSRLRMAERRITRQRAQCSTSSLTGGDGDNAESISAAPDPISYVDLVFKQTDNWLAEWGALSSWGNNIRSQFLALESGDVDNWTKRILSHAERGHLILTMLGAFGMTLPFDKSEICQLWQRQWVATIDITKGLAIIDCHLLIDLGIKGPFTGGF</sequence>
<name>A0ACD3AS85_9AGAR</name>
<dbReference type="EMBL" id="ML208343">
    <property type="protein sequence ID" value="TFK68813.1"/>
    <property type="molecule type" value="Genomic_DNA"/>
</dbReference>